<proteinExistence type="predicted"/>
<organism evidence="5 6">
    <name type="scientific">Roseovarius nubinhibens (strain ATCC BAA-591 / DSM 15170 / ISM)</name>
    <dbReference type="NCBI Taxonomy" id="89187"/>
    <lineage>
        <taxon>Bacteria</taxon>
        <taxon>Pseudomonadati</taxon>
        <taxon>Pseudomonadota</taxon>
        <taxon>Alphaproteobacteria</taxon>
        <taxon>Rhodobacterales</taxon>
        <taxon>Roseobacteraceae</taxon>
        <taxon>Roseovarius</taxon>
    </lineage>
</organism>
<gene>
    <name evidence="5" type="ORF">ISM_07830</name>
</gene>
<keyword evidence="1" id="KW-0805">Transcription regulation</keyword>
<evidence type="ECO:0000313" key="6">
    <source>
        <dbReference type="Proteomes" id="UP000005954"/>
    </source>
</evidence>
<dbReference type="HOGENOM" id="CLU_000445_59_0_5"/>
<keyword evidence="6" id="KW-1185">Reference proteome</keyword>
<evidence type="ECO:0000259" key="4">
    <source>
        <dbReference type="PROSITE" id="PS01124"/>
    </source>
</evidence>
<evidence type="ECO:0000256" key="3">
    <source>
        <dbReference type="ARBA" id="ARBA00023163"/>
    </source>
</evidence>
<dbReference type="GO" id="GO:0003700">
    <property type="term" value="F:DNA-binding transcription factor activity"/>
    <property type="evidence" value="ECO:0007669"/>
    <property type="project" value="InterPro"/>
</dbReference>
<dbReference type="Pfam" id="PF12833">
    <property type="entry name" value="HTH_18"/>
    <property type="match status" value="1"/>
</dbReference>
<dbReference type="InterPro" id="IPR018060">
    <property type="entry name" value="HTH_AraC"/>
</dbReference>
<dbReference type="PANTHER" id="PTHR43130:SF3">
    <property type="entry name" value="HTH-TYPE TRANSCRIPTIONAL REGULATOR RV1931C"/>
    <property type="match status" value="1"/>
</dbReference>
<dbReference type="InterPro" id="IPR029062">
    <property type="entry name" value="Class_I_gatase-like"/>
</dbReference>
<reference evidence="5 6" key="1">
    <citation type="submission" date="2005-12" db="EMBL/GenBank/DDBJ databases">
        <authorList>
            <person name="Moran M.A."/>
            <person name="Ferriera S."/>
            <person name="Johnson J."/>
            <person name="Kravitz S."/>
            <person name="Halpern A."/>
            <person name="Remington K."/>
            <person name="Beeson K."/>
            <person name="Tran B."/>
            <person name="Rogers Y.-H."/>
            <person name="Friedman R."/>
            <person name="Venter J.C."/>
        </authorList>
    </citation>
    <scope>NUCLEOTIDE SEQUENCE [LARGE SCALE GENOMIC DNA]</scope>
    <source>
        <strain evidence="6">ATCC BAA-591 / DSM 15170 / ISM</strain>
    </source>
</reference>
<dbReference type="SUPFAM" id="SSF46689">
    <property type="entry name" value="Homeodomain-like"/>
    <property type="match status" value="2"/>
</dbReference>
<accession>A3SLF8</accession>
<protein>
    <submittedName>
        <fullName evidence="5">Transcriptional regulator, AraC family protein</fullName>
    </submittedName>
</protein>
<dbReference type="Gene3D" id="3.40.50.880">
    <property type="match status" value="1"/>
</dbReference>
<comment type="caution">
    <text evidence="5">The sequence shown here is derived from an EMBL/GenBank/DDBJ whole genome shotgun (WGS) entry which is preliminary data.</text>
</comment>
<dbReference type="SMART" id="SM00342">
    <property type="entry name" value="HTH_ARAC"/>
    <property type="match status" value="1"/>
</dbReference>
<dbReference type="Gene3D" id="1.10.10.60">
    <property type="entry name" value="Homeodomain-like"/>
    <property type="match status" value="1"/>
</dbReference>
<dbReference type="eggNOG" id="COG4977">
    <property type="taxonomic scope" value="Bacteria"/>
</dbReference>
<dbReference type="EMBL" id="AALY01000001">
    <property type="protein sequence ID" value="EAP78189.1"/>
    <property type="molecule type" value="Genomic_DNA"/>
</dbReference>
<dbReference type="CDD" id="cd03136">
    <property type="entry name" value="GATase1_AraC_ArgR_like"/>
    <property type="match status" value="1"/>
</dbReference>
<feature type="domain" description="HTH araC/xylS-type" evidence="4">
    <location>
        <begin position="218"/>
        <end position="316"/>
    </location>
</feature>
<dbReference type="OrthoDB" id="9793400at2"/>
<dbReference type="PANTHER" id="PTHR43130">
    <property type="entry name" value="ARAC-FAMILY TRANSCRIPTIONAL REGULATOR"/>
    <property type="match status" value="1"/>
</dbReference>
<keyword evidence="2" id="KW-0238">DNA-binding</keyword>
<dbReference type="Pfam" id="PF01965">
    <property type="entry name" value="DJ-1_PfpI"/>
    <property type="match status" value="1"/>
</dbReference>
<dbReference type="InterPro" id="IPR052158">
    <property type="entry name" value="INH-QAR"/>
</dbReference>
<dbReference type="InterPro" id="IPR018062">
    <property type="entry name" value="HTH_AraC-typ_CS"/>
</dbReference>
<dbReference type="GO" id="GO:0043565">
    <property type="term" value="F:sequence-specific DNA binding"/>
    <property type="evidence" value="ECO:0007669"/>
    <property type="project" value="InterPro"/>
</dbReference>
<dbReference type="PROSITE" id="PS00041">
    <property type="entry name" value="HTH_ARAC_FAMILY_1"/>
    <property type="match status" value="1"/>
</dbReference>
<dbReference type="InterPro" id="IPR002818">
    <property type="entry name" value="DJ-1/PfpI"/>
</dbReference>
<dbReference type="SUPFAM" id="SSF52317">
    <property type="entry name" value="Class I glutamine amidotransferase-like"/>
    <property type="match status" value="1"/>
</dbReference>
<dbReference type="Proteomes" id="UP000005954">
    <property type="component" value="Unassembled WGS sequence"/>
</dbReference>
<evidence type="ECO:0000313" key="5">
    <source>
        <dbReference type="EMBL" id="EAP78189.1"/>
    </source>
</evidence>
<dbReference type="AlphaFoldDB" id="A3SLF8"/>
<name>A3SLF8_ROSNI</name>
<dbReference type="RefSeq" id="WP_009813589.1">
    <property type="nucleotide sequence ID" value="NZ_CH724156.1"/>
</dbReference>
<sequence>MDTKPKRYVFLLIPGFSPLGMTCAQEALALANRFHGGRQYYEWMLLSHDGAPVTAWSGLQVGVDAGLIDLHRDDTLIVCAGVDAPAGSTKRILGWLRRETRKGIDFGALSSGTLTLAMAGLLGGRRVTTHWEYSSALAESYPDVEVDDVIYAVDGRVFTCAGSASSMDLMLDRIQRDYGAELASWVADQMVYTAPRPETQAQRGPLAGQMGLRHASLSHAIEIMRQNLEDPLPPSEIATMVGVSTRQLERLFARYLGSSPNKYYLGLRLEKARNLLSQTTLSLMEICVLCGFKAPSHFSKTYRKAFGVPPSRDMGGSNLLGLRK</sequence>
<dbReference type="STRING" id="89187.ISM_07830"/>
<keyword evidence="3" id="KW-0804">Transcription</keyword>
<dbReference type="PROSITE" id="PS01124">
    <property type="entry name" value="HTH_ARAC_FAMILY_2"/>
    <property type="match status" value="1"/>
</dbReference>
<evidence type="ECO:0000256" key="1">
    <source>
        <dbReference type="ARBA" id="ARBA00023015"/>
    </source>
</evidence>
<dbReference type="InterPro" id="IPR009057">
    <property type="entry name" value="Homeodomain-like_sf"/>
</dbReference>
<evidence type="ECO:0000256" key="2">
    <source>
        <dbReference type="ARBA" id="ARBA00023125"/>
    </source>
</evidence>